<reference evidence="1" key="1">
    <citation type="submission" date="2013-04" db="EMBL/GenBank/DDBJ databases">
        <title>The genome sequencing project of 58 acetic acid bacteria.</title>
        <authorList>
            <person name="Okamoto-Kainuma A."/>
            <person name="Ishikawa M."/>
            <person name="Umino S."/>
            <person name="Koizumi Y."/>
            <person name="Shiwa Y."/>
            <person name="Yoshikawa H."/>
            <person name="Matsutani M."/>
            <person name="Matsushita K."/>
        </authorList>
    </citation>
    <scope>NUCLEOTIDE SEQUENCE</scope>
    <source>
        <strain evidence="1">NRIC 0521</strain>
    </source>
</reference>
<accession>A0ABQ0PN85</accession>
<gene>
    <name evidence="1" type="ORF">AA0521_2417</name>
</gene>
<organism evidence="1 2">
    <name type="scientific">Komagataeibacter intermedius NRIC 0521</name>
    <dbReference type="NCBI Taxonomy" id="1307934"/>
    <lineage>
        <taxon>Bacteria</taxon>
        <taxon>Pseudomonadati</taxon>
        <taxon>Pseudomonadota</taxon>
        <taxon>Alphaproteobacteria</taxon>
        <taxon>Acetobacterales</taxon>
        <taxon>Acetobacteraceae</taxon>
        <taxon>Komagataeibacter</taxon>
    </lineage>
</organism>
<dbReference type="Proteomes" id="UP001061452">
    <property type="component" value="Unassembled WGS sequence"/>
</dbReference>
<sequence length="132" mass="13535">MENTMSGDGRIALEFMNGPAAIPPRSDTLLVVGGGDTPPQPAAWAGIVTVDQAAITPFAHVAGCACCTGRGGGLAAVLGDAFRRRATGALKWFDRVAVLPPRGQEAAWRAALSADVLVSARFAVRPPRTGPA</sequence>
<dbReference type="EMBL" id="BAQJ01000176">
    <property type="protein sequence ID" value="GBQ73854.1"/>
    <property type="molecule type" value="Genomic_DNA"/>
</dbReference>
<protein>
    <submittedName>
        <fullName evidence="1">Uncharacterized protein</fullName>
    </submittedName>
</protein>
<evidence type="ECO:0000313" key="2">
    <source>
        <dbReference type="Proteomes" id="UP001061452"/>
    </source>
</evidence>
<name>A0ABQ0PN85_9PROT</name>
<comment type="caution">
    <text evidence="1">The sequence shown here is derived from an EMBL/GenBank/DDBJ whole genome shotgun (WGS) entry which is preliminary data.</text>
</comment>
<proteinExistence type="predicted"/>
<keyword evidence="2" id="KW-1185">Reference proteome</keyword>
<evidence type="ECO:0000313" key="1">
    <source>
        <dbReference type="EMBL" id="GBQ73854.1"/>
    </source>
</evidence>